<proteinExistence type="predicted"/>
<evidence type="ECO:0000313" key="2">
    <source>
        <dbReference type="Proteomes" id="UP000019149"/>
    </source>
</evidence>
<dbReference type="KEGG" id="egl:EGR_10885"/>
<dbReference type="GeneID" id="36346600"/>
<organism evidence="1 2">
    <name type="scientific">Echinococcus granulosus</name>
    <name type="common">Hydatid tapeworm</name>
    <dbReference type="NCBI Taxonomy" id="6210"/>
    <lineage>
        <taxon>Eukaryota</taxon>
        <taxon>Metazoa</taxon>
        <taxon>Spiralia</taxon>
        <taxon>Lophotrochozoa</taxon>
        <taxon>Platyhelminthes</taxon>
        <taxon>Cestoda</taxon>
        <taxon>Eucestoda</taxon>
        <taxon>Cyclophyllidea</taxon>
        <taxon>Taeniidae</taxon>
        <taxon>Echinococcus</taxon>
        <taxon>Echinococcus granulosus group</taxon>
    </lineage>
</organism>
<dbReference type="CTD" id="36346600"/>
<dbReference type="EMBL" id="APAU02000292">
    <property type="protein sequence ID" value="EUB54259.1"/>
    <property type="molecule type" value="Genomic_DNA"/>
</dbReference>
<gene>
    <name evidence="1" type="ORF">EGR_10885</name>
</gene>
<protein>
    <submittedName>
        <fullName evidence="1">Uncharacterized protein</fullName>
    </submittedName>
</protein>
<dbReference type="AlphaFoldDB" id="W6UL71"/>
<keyword evidence="2" id="KW-1185">Reference proteome</keyword>
<sequence length="47" mass="5340">MSKDKGTSCHTSSNHWCTALMMCLWKTGSTEANAARKAHRLQSRRFI</sequence>
<dbReference type="RefSeq" id="XP_024345455.1">
    <property type="nucleotide sequence ID" value="XM_024500134.1"/>
</dbReference>
<reference evidence="1 2" key="1">
    <citation type="journal article" date="2013" name="Nat. Genet.">
        <title>The genome of the hydatid tapeworm Echinococcus granulosus.</title>
        <authorList>
            <person name="Zheng H."/>
            <person name="Zhang W."/>
            <person name="Zhang L."/>
            <person name="Zhang Z."/>
            <person name="Li J."/>
            <person name="Lu G."/>
            <person name="Zhu Y."/>
            <person name="Wang Y."/>
            <person name="Huang Y."/>
            <person name="Liu J."/>
            <person name="Kang H."/>
            <person name="Chen J."/>
            <person name="Wang L."/>
            <person name="Chen A."/>
            <person name="Yu S."/>
            <person name="Gao Z."/>
            <person name="Jin L."/>
            <person name="Gu W."/>
            <person name="Wang Z."/>
            <person name="Zhao L."/>
            <person name="Shi B."/>
            <person name="Wen H."/>
            <person name="Lin R."/>
            <person name="Jones M.K."/>
            <person name="Brejova B."/>
            <person name="Vinar T."/>
            <person name="Zhao G."/>
            <person name="McManus D.P."/>
            <person name="Chen Z."/>
            <person name="Zhou Y."/>
            <person name="Wang S."/>
        </authorList>
    </citation>
    <scope>NUCLEOTIDE SEQUENCE [LARGE SCALE GENOMIC DNA]</scope>
</reference>
<accession>W6UL71</accession>
<comment type="caution">
    <text evidence="1">The sequence shown here is derived from an EMBL/GenBank/DDBJ whole genome shotgun (WGS) entry which is preliminary data.</text>
</comment>
<dbReference type="Proteomes" id="UP000019149">
    <property type="component" value="Unassembled WGS sequence"/>
</dbReference>
<name>W6UL71_ECHGR</name>
<evidence type="ECO:0000313" key="1">
    <source>
        <dbReference type="EMBL" id="EUB54259.1"/>
    </source>
</evidence>